<dbReference type="Proteomes" id="UP000789508">
    <property type="component" value="Unassembled WGS sequence"/>
</dbReference>
<feature type="compositionally biased region" description="Basic residues" evidence="1">
    <location>
        <begin position="1"/>
        <end position="10"/>
    </location>
</feature>
<name>A0A9N9IG49_9GLOM</name>
<organism evidence="2 3">
    <name type="scientific">Ambispora leptoticha</name>
    <dbReference type="NCBI Taxonomy" id="144679"/>
    <lineage>
        <taxon>Eukaryota</taxon>
        <taxon>Fungi</taxon>
        <taxon>Fungi incertae sedis</taxon>
        <taxon>Mucoromycota</taxon>
        <taxon>Glomeromycotina</taxon>
        <taxon>Glomeromycetes</taxon>
        <taxon>Archaeosporales</taxon>
        <taxon>Ambisporaceae</taxon>
        <taxon>Ambispora</taxon>
    </lineage>
</organism>
<dbReference type="EMBL" id="CAJVPS010031591">
    <property type="protein sequence ID" value="CAG8733482.1"/>
    <property type="molecule type" value="Genomic_DNA"/>
</dbReference>
<evidence type="ECO:0000313" key="2">
    <source>
        <dbReference type="EMBL" id="CAG8733482.1"/>
    </source>
</evidence>
<dbReference type="OrthoDB" id="2440202at2759"/>
<feature type="region of interest" description="Disordered" evidence="1">
    <location>
        <begin position="1"/>
        <end position="21"/>
    </location>
</feature>
<gene>
    <name evidence="2" type="ORF">ALEPTO_LOCUS12704</name>
</gene>
<feature type="non-terminal residue" evidence="2">
    <location>
        <position position="102"/>
    </location>
</feature>
<evidence type="ECO:0000313" key="3">
    <source>
        <dbReference type="Proteomes" id="UP000789508"/>
    </source>
</evidence>
<dbReference type="AlphaFoldDB" id="A0A9N9IG49"/>
<accession>A0A9N9IG49</accession>
<keyword evidence="3" id="KW-1185">Reference proteome</keyword>
<protein>
    <submittedName>
        <fullName evidence="2">14238_t:CDS:1</fullName>
    </submittedName>
</protein>
<reference evidence="2" key="1">
    <citation type="submission" date="2021-06" db="EMBL/GenBank/DDBJ databases">
        <authorList>
            <person name="Kallberg Y."/>
            <person name="Tangrot J."/>
            <person name="Rosling A."/>
        </authorList>
    </citation>
    <scope>NUCLEOTIDE SEQUENCE</scope>
    <source>
        <strain evidence="2">FL130A</strain>
    </source>
</reference>
<comment type="caution">
    <text evidence="2">The sequence shown here is derived from an EMBL/GenBank/DDBJ whole genome shotgun (WGS) entry which is preliminary data.</text>
</comment>
<proteinExistence type="predicted"/>
<evidence type="ECO:0000256" key="1">
    <source>
        <dbReference type="SAM" id="MobiDB-lite"/>
    </source>
</evidence>
<sequence length="102" mass="11634">DTERRSHKKEHISDTQIMNDKHLKDLDPEIDCISKTAESLPNILSNENMPKRSCGIYSDKKVLMIGKFMNNDVESHVDMASDLGCYSKNRIGAENNEQRPVN</sequence>